<comment type="caution">
    <text evidence="3">The sequence shown here is derived from an EMBL/GenBank/DDBJ whole genome shotgun (WGS) entry which is preliminary data.</text>
</comment>
<evidence type="ECO:0000313" key="3">
    <source>
        <dbReference type="EMBL" id="OXN00333.1"/>
    </source>
</evidence>
<feature type="domain" description="Amidohydrolase-related" evidence="2">
    <location>
        <begin position="33"/>
        <end position="323"/>
    </location>
</feature>
<evidence type="ECO:0000256" key="1">
    <source>
        <dbReference type="ARBA" id="ARBA00038310"/>
    </source>
</evidence>
<name>A0A229VXI7_9BIFI</name>
<accession>A0A229VXI7</accession>
<dbReference type="RefSeq" id="WP_093960587.1">
    <property type="nucleotide sequence ID" value="NZ_NEWD01000018.1"/>
</dbReference>
<sequence length="323" mass="36749">MTLGEDYQQPVPGRMYTIIPETPEHEAAPRPFIDTHVHLMHTDLYSWFNPSKALTFEGPWDPLFQAGDYVAPDLLDEVHGSNISVVGAVHVQANADDPVAEIADVEQQSKETGLPIMIVGGGDLSAPDFTETLERELDYPHLRGVRQNLNMHPHPLYQYVNMSYMDDPEWLNGLDLLAKHDLSFDMQLYPTQFARACEVIDAHPNTLFIINHMGMWADRDLAGWQLWKNGLYELGKRDNCVIKISGQPSMDHYWTIESIKPGIYTALDAFGIDKTMFASNFPVDKLHCSYLDLVHAYSRCVETLSPSEQDALFINNAKKYYRF</sequence>
<dbReference type="EMBL" id="NEWD01000018">
    <property type="protein sequence ID" value="OXN00333.1"/>
    <property type="molecule type" value="Genomic_DNA"/>
</dbReference>
<protein>
    <submittedName>
        <fullName evidence="3">Amidohydrolase</fullName>
    </submittedName>
</protein>
<dbReference type="InterPro" id="IPR052350">
    <property type="entry name" value="Metallo-dep_Lactonases"/>
</dbReference>
<evidence type="ECO:0000259" key="2">
    <source>
        <dbReference type="Pfam" id="PF04909"/>
    </source>
</evidence>
<keyword evidence="4" id="KW-1185">Reference proteome</keyword>
<evidence type="ECO:0000313" key="4">
    <source>
        <dbReference type="Proteomes" id="UP000215433"/>
    </source>
</evidence>
<gene>
    <name evidence="3" type="ORF">Tam10B_1436</name>
</gene>
<dbReference type="Pfam" id="PF04909">
    <property type="entry name" value="Amidohydro_2"/>
    <property type="match status" value="1"/>
</dbReference>
<dbReference type="GO" id="GO:0016787">
    <property type="term" value="F:hydrolase activity"/>
    <property type="evidence" value="ECO:0007669"/>
    <property type="project" value="UniProtKB-KW"/>
</dbReference>
<keyword evidence="3" id="KW-0378">Hydrolase</keyword>
<dbReference type="SUPFAM" id="SSF51556">
    <property type="entry name" value="Metallo-dependent hydrolases"/>
    <property type="match status" value="1"/>
</dbReference>
<dbReference type="InterPro" id="IPR032466">
    <property type="entry name" value="Metal_Hydrolase"/>
</dbReference>
<dbReference type="Proteomes" id="UP000215433">
    <property type="component" value="Unassembled WGS sequence"/>
</dbReference>
<dbReference type="InterPro" id="IPR006680">
    <property type="entry name" value="Amidohydro-rel"/>
</dbReference>
<organism evidence="3 4">
    <name type="scientific">Bifidobacterium vansinderenii</name>
    <dbReference type="NCBI Taxonomy" id="1984871"/>
    <lineage>
        <taxon>Bacteria</taxon>
        <taxon>Bacillati</taxon>
        <taxon>Actinomycetota</taxon>
        <taxon>Actinomycetes</taxon>
        <taxon>Bifidobacteriales</taxon>
        <taxon>Bifidobacteriaceae</taxon>
        <taxon>Bifidobacterium</taxon>
    </lineage>
</organism>
<dbReference type="PANTHER" id="PTHR43569">
    <property type="entry name" value="AMIDOHYDROLASE"/>
    <property type="match status" value="1"/>
</dbReference>
<proteinExistence type="inferred from homology"/>
<reference evidence="3 4" key="1">
    <citation type="submission" date="2017-05" db="EMBL/GenBank/DDBJ databases">
        <title>Bifidobacterium vansinderenii sp. nov.</title>
        <authorList>
            <person name="Lugli G.A."/>
            <person name="Duranti S."/>
            <person name="Mangifesta M."/>
        </authorList>
    </citation>
    <scope>NUCLEOTIDE SEQUENCE [LARGE SCALE GENOMIC DNA]</scope>
    <source>
        <strain evidence="3 4">Tam10B</strain>
    </source>
</reference>
<dbReference type="PANTHER" id="PTHR43569:SF2">
    <property type="entry name" value="AMIDOHYDROLASE-RELATED DOMAIN-CONTAINING PROTEIN"/>
    <property type="match status" value="1"/>
</dbReference>
<dbReference type="Gene3D" id="3.20.20.140">
    <property type="entry name" value="Metal-dependent hydrolases"/>
    <property type="match status" value="1"/>
</dbReference>
<comment type="similarity">
    <text evidence="1">Belongs to the metallo-dependent hydrolases superfamily.</text>
</comment>
<dbReference type="OrthoDB" id="5450317at2"/>
<dbReference type="AlphaFoldDB" id="A0A229VXI7"/>